<proteinExistence type="predicted"/>
<feature type="domain" description="Post-SET" evidence="9">
    <location>
        <begin position="539"/>
        <end position="555"/>
    </location>
</feature>
<feature type="region of interest" description="Disordered" evidence="7">
    <location>
        <begin position="1166"/>
        <end position="1207"/>
    </location>
</feature>
<dbReference type="PROSITE" id="PS51050">
    <property type="entry name" value="ZF_CW"/>
    <property type="match status" value="1"/>
</dbReference>
<dbReference type="Pfam" id="PF19633">
    <property type="entry name" value="SDG2_C"/>
    <property type="match status" value="1"/>
</dbReference>
<dbReference type="Pfam" id="PF07496">
    <property type="entry name" value="zf-CW"/>
    <property type="match status" value="1"/>
</dbReference>
<dbReference type="InterPro" id="IPR046341">
    <property type="entry name" value="SET_dom_sf"/>
</dbReference>
<evidence type="ECO:0000256" key="3">
    <source>
        <dbReference type="ARBA" id="ARBA00022691"/>
    </source>
</evidence>
<dbReference type="PANTHER" id="PTHR46655:SF1">
    <property type="entry name" value="HISTONE-LYSINE N-METHYLTRANSFERASE ATXR3"/>
    <property type="match status" value="1"/>
</dbReference>
<accession>A0ABR1FQX1</accession>
<keyword evidence="3" id="KW-0949">S-adenosyl-L-methionine</keyword>
<evidence type="ECO:0008006" key="13">
    <source>
        <dbReference type="Google" id="ProtNLM"/>
    </source>
</evidence>
<feature type="compositionally biased region" description="Basic residues" evidence="7">
    <location>
        <begin position="1185"/>
        <end position="1207"/>
    </location>
</feature>
<keyword evidence="12" id="KW-1185">Reference proteome</keyword>
<keyword evidence="5" id="KW-0863">Zinc-finger</keyword>
<dbReference type="SMART" id="SM00317">
    <property type="entry name" value="SET"/>
    <property type="match status" value="1"/>
</dbReference>
<dbReference type="Gene3D" id="2.170.270.10">
    <property type="entry name" value="SET domain"/>
    <property type="match status" value="1"/>
</dbReference>
<organism evidence="11 12">
    <name type="scientific">Aureococcus anophagefferens</name>
    <name type="common">Harmful bloom alga</name>
    <dbReference type="NCBI Taxonomy" id="44056"/>
    <lineage>
        <taxon>Eukaryota</taxon>
        <taxon>Sar</taxon>
        <taxon>Stramenopiles</taxon>
        <taxon>Ochrophyta</taxon>
        <taxon>Pelagophyceae</taxon>
        <taxon>Pelagomonadales</taxon>
        <taxon>Pelagomonadaceae</taxon>
        <taxon>Aureococcus</taxon>
    </lineage>
</organism>
<evidence type="ECO:0000256" key="6">
    <source>
        <dbReference type="ARBA" id="ARBA00022833"/>
    </source>
</evidence>
<evidence type="ECO:0000256" key="5">
    <source>
        <dbReference type="ARBA" id="ARBA00022771"/>
    </source>
</evidence>
<evidence type="ECO:0000256" key="2">
    <source>
        <dbReference type="ARBA" id="ARBA00022679"/>
    </source>
</evidence>
<evidence type="ECO:0000256" key="4">
    <source>
        <dbReference type="ARBA" id="ARBA00022723"/>
    </source>
</evidence>
<keyword evidence="1" id="KW-0489">Methyltransferase</keyword>
<comment type="caution">
    <text evidence="11">The sequence shown here is derived from an EMBL/GenBank/DDBJ whole genome shotgun (WGS) entry which is preliminary data.</text>
</comment>
<keyword evidence="2" id="KW-0808">Transferase</keyword>
<dbReference type="Gene3D" id="3.30.40.100">
    <property type="match status" value="1"/>
</dbReference>
<evidence type="ECO:0000256" key="7">
    <source>
        <dbReference type="SAM" id="MobiDB-lite"/>
    </source>
</evidence>
<dbReference type="SUPFAM" id="SSF82199">
    <property type="entry name" value="SET domain"/>
    <property type="match status" value="1"/>
</dbReference>
<keyword evidence="6" id="KW-0862">Zinc</keyword>
<feature type="domain" description="SET" evidence="8">
    <location>
        <begin position="376"/>
        <end position="529"/>
    </location>
</feature>
<dbReference type="EMBL" id="JBBJCI010000288">
    <property type="protein sequence ID" value="KAK7235981.1"/>
    <property type="molecule type" value="Genomic_DNA"/>
</dbReference>
<dbReference type="Proteomes" id="UP001363151">
    <property type="component" value="Unassembled WGS sequence"/>
</dbReference>
<dbReference type="InterPro" id="IPR001214">
    <property type="entry name" value="SET_dom"/>
</dbReference>
<name>A0ABR1FQX1_AURAN</name>
<dbReference type="SUPFAM" id="SSF54160">
    <property type="entry name" value="Chromo domain-like"/>
    <property type="match status" value="1"/>
</dbReference>
<evidence type="ECO:0000313" key="12">
    <source>
        <dbReference type="Proteomes" id="UP001363151"/>
    </source>
</evidence>
<evidence type="ECO:0000259" key="9">
    <source>
        <dbReference type="PROSITE" id="PS50868"/>
    </source>
</evidence>
<evidence type="ECO:0000259" key="10">
    <source>
        <dbReference type="PROSITE" id="PS51050"/>
    </source>
</evidence>
<evidence type="ECO:0000256" key="1">
    <source>
        <dbReference type="ARBA" id="ARBA00022603"/>
    </source>
</evidence>
<evidence type="ECO:0000313" key="11">
    <source>
        <dbReference type="EMBL" id="KAK7235981.1"/>
    </source>
</evidence>
<dbReference type="Pfam" id="PF00856">
    <property type="entry name" value="SET"/>
    <property type="match status" value="1"/>
</dbReference>
<reference evidence="11 12" key="1">
    <citation type="submission" date="2024-03" db="EMBL/GenBank/DDBJ databases">
        <title>Aureococcus anophagefferens CCMP1851 and Kratosvirus quantuckense: Draft genome of a second virus-susceptible host strain in the model system.</title>
        <authorList>
            <person name="Chase E."/>
            <person name="Truchon A.R."/>
            <person name="Schepens W."/>
            <person name="Wilhelm S.W."/>
        </authorList>
    </citation>
    <scope>NUCLEOTIDE SEQUENCE [LARGE SCALE GENOMIC DNA]</scope>
    <source>
        <strain evidence="11 12">CCMP1851</strain>
    </source>
</reference>
<dbReference type="InterPro" id="IPR016197">
    <property type="entry name" value="Chromo-like_dom_sf"/>
</dbReference>
<feature type="domain" description="CW-type" evidence="10">
    <location>
        <begin position="1034"/>
        <end position="1091"/>
    </location>
</feature>
<dbReference type="InterPro" id="IPR011124">
    <property type="entry name" value="Znf_CW"/>
</dbReference>
<dbReference type="InterPro" id="IPR045606">
    <property type="entry name" value="ATXR3_C"/>
</dbReference>
<dbReference type="PROSITE" id="PS50280">
    <property type="entry name" value="SET"/>
    <property type="match status" value="1"/>
</dbReference>
<gene>
    <name evidence="11" type="ORF">SO694_000651107</name>
</gene>
<dbReference type="InterPro" id="IPR003616">
    <property type="entry name" value="Post-SET_dom"/>
</dbReference>
<dbReference type="PANTHER" id="PTHR46655">
    <property type="entry name" value="HISTONE-LYSINE N-METHYLTRANSFERASE ATXR3"/>
    <property type="match status" value="1"/>
</dbReference>
<keyword evidence="4" id="KW-0479">Metal-binding</keyword>
<protein>
    <recommendedName>
        <fullName evidence="13">SET domain-containing protein</fullName>
    </recommendedName>
</protein>
<dbReference type="PROSITE" id="PS50868">
    <property type="entry name" value="POST_SET"/>
    <property type="match status" value="1"/>
</dbReference>
<feature type="region of interest" description="Disordered" evidence="7">
    <location>
        <begin position="911"/>
        <end position="934"/>
    </location>
</feature>
<sequence length="1207" mass="128707">MDTSIKHIAKLATDALEKTYGTGGDSLTDDGERVKAAKRSNREDFDFTARDYCAMRDGGVYSGDPRKNKLLRCAPTYTEFINRERARCLDRLDFVYCPADAPRLPALDYNAYERVVYAGVSFRAPRRSGGPSATTADAALAVVDGYAERCCFEAGTVAMKRIAEACMARNRDPLCPWPYRPTLSKDRGRDRDYEFLAGGYAAFPGADAAQAASVRAALAVQNVPPGVVVSPYAVDDDSIGDAWRKEYVADGDVDQDALVVASVVDAAVAETARRACAAEAAAMNPTFEPLACGAGRAVDEVAAVGLDCYARRAVELACEFCGVPGDAGRLANDSLIPALRRLAANSEKPAPATLTAAAVACGDAAEDPALRFACAAVVGFARWLGSDGPFRARAKGTGVVVTRPGGLRAHEYVCDYLGEVYPPYRWLEKLAAVTSCRREVLGRAAADAHPAPEAFHNIALERPQADPRGYGLYFVDAGGDKANWASSCSHSCDGNLQSSVFAKPGGALSVALHTSRPVRAGEELCFDYSACTSSEREWRDAVCLCGSPSCRGSFVELVCADELQQCLRRAHGPLDAFAMLLRSCLPSAKNDAAAAAALARHGFRDAFFEKAGDARAAWLDRYVGELVGFLEFERGQLPYALLRMEKDFASAAKKTAASRARLVLEQRVQALACAVSVARRVCDLRGVAYGANAPPLEVLGAAGTADALLSSLRDLAAFGADCADAELRACVAVDGDPSTRQEAKAALLAIRRRLLAYAALEKPAACPPCAKKPAKKARKQAPAARPSAREAAACAADAILLTASTATFVRVAERPAVAAAPVDVKKKEVGNLRHGDTAAPQYRACDRLRDDDVVLAPARTYGPFAEVEALLCWHDLDALAEPALGDGGLAFDNLRGCGLCPDAAAILRAAARAPPPDEKRKRPASPPPDAPRYDAAARRKLGELLRDPIRRARPWPADLAALFFPDGATLREPRLFGSPALDGALESNFASVDACVAELLGSAAPAVSASASPASRRSSNGDGAVDALAEAMPDRPPSRWVACDACEKWRLVPWHADFDDAGDEPFFCKDQVKWGAPAAEACCDFPEPTWGEDDMVFECSTLDVDALVTGAKVDARCAKTGVWFDARVVSLKRAGDAVDVGLHFMGWHKKFDEVFQLPRDKEKLAPHRTFSAANREAQLNAQGSKKTKKAKAPRKKAKAPAAAKRKR</sequence>
<evidence type="ECO:0000259" key="8">
    <source>
        <dbReference type="PROSITE" id="PS50280"/>
    </source>
</evidence>